<dbReference type="PROSITE" id="PS50850">
    <property type="entry name" value="MFS"/>
    <property type="match status" value="1"/>
</dbReference>
<evidence type="ECO:0000259" key="7">
    <source>
        <dbReference type="PROSITE" id="PS50850"/>
    </source>
</evidence>
<dbReference type="InterPro" id="IPR036259">
    <property type="entry name" value="MFS_trans_sf"/>
</dbReference>
<comment type="subcellular location">
    <subcellularLocation>
        <location evidence="1">Membrane</location>
        <topology evidence="1">Multi-pass membrane protein</topology>
    </subcellularLocation>
</comment>
<evidence type="ECO:0000256" key="4">
    <source>
        <dbReference type="ARBA" id="ARBA00022989"/>
    </source>
</evidence>
<dbReference type="AlphaFoldDB" id="A0A4C1X7T0"/>
<evidence type="ECO:0000313" key="8">
    <source>
        <dbReference type="EMBL" id="GBP59856.1"/>
    </source>
</evidence>
<feature type="transmembrane region" description="Helical" evidence="6">
    <location>
        <begin position="383"/>
        <end position="401"/>
    </location>
</feature>
<evidence type="ECO:0000256" key="2">
    <source>
        <dbReference type="ARBA" id="ARBA00022448"/>
    </source>
</evidence>
<organism evidence="8 9">
    <name type="scientific">Eumeta variegata</name>
    <name type="common">Bagworm moth</name>
    <name type="synonym">Eumeta japonica</name>
    <dbReference type="NCBI Taxonomy" id="151549"/>
    <lineage>
        <taxon>Eukaryota</taxon>
        <taxon>Metazoa</taxon>
        <taxon>Ecdysozoa</taxon>
        <taxon>Arthropoda</taxon>
        <taxon>Hexapoda</taxon>
        <taxon>Insecta</taxon>
        <taxon>Pterygota</taxon>
        <taxon>Neoptera</taxon>
        <taxon>Endopterygota</taxon>
        <taxon>Lepidoptera</taxon>
        <taxon>Glossata</taxon>
        <taxon>Ditrysia</taxon>
        <taxon>Tineoidea</taxon>
        <taxon>Psychidae</taxon>
        <taxon>Oiketicinae</taxon>
        <taxon>Eumeta</taxon>
    </lineage>
</organism>
<feature type="transmembrane region" description="Helical" evidence="6">
    <location>
        <begin position="313"/>
        <end position="335"/>
    </location>
</feature>
<dbReference type="Proteomes" id="UP000299102">
    <property type="component" value="Unassembled WGS sequence"/>
</dbReference>
<dbReference type="PANTHER" id="PTHR23511">
    <property type="entry name" value="SYNAPTIC VESICLE GLYCOPROTEIN 2"/>
    <property type="match status" value="1"/>
</dbReference>
<dbReference type="GO" id="GO:0016020">
    <property type="term" value="C:membrane"/>
    <property type="evidence" value="ECO:0007669"/>
    <property type="project" value="UniProtKB-SubCell"/>
</dbReference>
<dbReference type="Pfam" id="PF07690">
    <property type="entry name" value="MFS_1"/>
    <property type="match status" value="1"/>
</dbReference>
<keyword evidence="4 6" id="KW-1133">Transmembrane helix</keyword>
<dbReference type="STRING" id="151549.A0A4C1X7T0"/>
<feature type="transmembrane region" description="Helical" evidence="6">
    <location>
        <begin position="217"/>
        <end position="236"/>
    </location>
</feature>
<dbReference type="OrthoDB" id="433512at2759"/>
<feature type="transmembrane region" description="Helical" evidence="6">
    <location>
        <begin position="432"/>
        <end position="456"/>
    </location>
</feature>
<dbReference type="InterPro" id="IPR020846">
    <property type="entry name" value="MFS_dom"/>
</dbReference>
<comment type="caution">
    <text evidence="8">The sequence shown here is derived from an EMBL/GenBank/DDBJ whole genome shotgun (WGS) entry which is preliminary data.</text>
</comment>
<dbReference type="SUPFAM" id="SSF103473">
    <property type="entry name" value="MFS general substrate transporter"/>
    <property type="match status" value="1"/>
</dbReference>
<evidence type="ECO:0000256" key="1">
    <source>
        <dbReference type="ARBA" id="ARBA00004141"/>
    </source>
</evidence>
<dbReference type="GO" id="GO:0022857">
    <property type="term" value="F:transmembrane transporter activity"/>
    <property type="evidence" value="ECO:0007669"/>
    <property type="project" value="InterPro"/>
</dbReference>
<proteinExistence type="predicted"/>
<accession>A0A4C1X7T0</accession>
<dbReference type="InterPro" id="IPR011701">
    <property type="entry name" value="MFS"/>
</dbReference>
<evidence type="ECO:0000256" key="6">
    <source>
        <dbReference type="SAM" id="Phobius"/>
    </source>
</evidence>
<feature type="transmembrane region" description="Helical" evidence="6">
    <location>
        <begin position="410"/>
        <end position="426"/>
    </location>
</feature>
<keyword evidence="9" id="KW-1185">Reference proteome</keyword>
<keyword evidence="3 6" id="KW-0812">Transmembrane</keyword>
<keyword evidence="5 6" id="KW-0472">Membrane</keyword>
<gene>
    <name evidence="8" type="primary">SV2B</name>
    <name evidence="8" type="ORF">EVAR_40240_1</name>
</gene>
<reference evidence="8 9" key="1">
    <citation type="journal article" date="2019" name="Commun. Biol.">
        <title>The bagworm genome reveals a unique fibroin gene that provides high tensile strength.</title>
        <authorList>
            <person name="Kono N."/>
            <person name="Nakamura H."/>
            <person name="Ohtoshi R."/>
            <person name="Tomita M."/>
            <person name="Numata K."/>
            <person name="Arakawa K."/>
        </authorList>
    </citation>
    <scope>NUCLEOTIDE SEQUENCE [LARGE SCALE GENOMIC DNA]</scope>
</reference>
<evidence type="ECO:0000256" key="5">
    <source>
        <dbReference type="ARBA" id="ARBA00023136"/>
    </source>
</evidence>
<feature type="domain" description="Major facilitator superfamily (MFS) profile" evidence="7">
    <location>
        <begin position="50"/>
        <end position="526"/>
    </location>
</feature>
<evidence type="ECO:0000313" key="9">
    <source>
        <dbReference type="Proteomes" id="UP000299102"/>
    </source>
</evidence>
<feature type="transmembrane region" description="Helical" evidence="6">
    <location>
        <begin position="86"/>
        <end position="104"/>
    </location>
</feature>
<sequence length="588" mass="65098">MPEKFNYVNEDVIEETEMQVKSSDDVPDVKMYTYEEAFELTGNGLYNIGLLLACFVIITAMGIDIFGLGIIVTASVCDLKLSIKEIGILSSMPFAGIIVMSYPWGYLADTRGRRRVLMWAMVGSFFSASLSSLAPDWRIVAALRFIGSAMSSAAESATYALLGECCGERVRARYLLLMTSALMLTPTLYYIWAYFILRFDFAYDIHFLGIVYRPWRLLTLVMALPLGLGALMLFFFSESPKFLANVGRERESIEVLRRMYAVNGRGKAEDYPVMRMRLEEKTLEASTESFWSSLWTQVAPLFAPPLLRRSLQLYYLTFVVYIANNSFAIVLPYIFNVFFTSYAGSGAGAAFCDLFANNYTEFNNDGNVNTTENQCNDKIVDNTIWAGCVHGLSFFLLNALIAQCAGRRKVMTLTILLVAAAAAVALDRTGEPISGLVLFLVFMTTAMVFGVISSYFVDLYPTSYRGMVACIGMMVARLSAFAGTNAVSSSIATHCRATFHITAVLIVSAMELLGSSLLHSMQRGEPLESTNPKLIYDPSYFLFFVFETVELDVVASSSGSVIAVFTARTAFEHLASLEDVATRLTPLS</sequence>
<dbReference type="Gene3D" id="1.20.1250.20">
    <property type="entry name" value="MFS general substrate transporter like domains"/>
    <property type="match status" value="1"/>
</dbReference>
<feature type="transmembrane region" description="Helical" evidence="6">
    <location>
        <begin position="50"/>
        <end position="74"/>
    </location>
</feature>
<dbReference type="EMBL" id="BGZK01000772">
    <property type="protein sequence ID" value="GBP59856.1"/>
    <property type="molecule type" value="Genomic_DNA"/>
</dbReference>
<evidence type="ECO:0000256" key="3">
    <source>
        <dbReference type="ARBA" id="ARBA00022692"/>
    </source>
</evidence>
<feature type="transmembrane region" description="Helical" evidence="6">
    <location>
        <begin position="174"/>
        <end position="197"/>
    </location>
</feature>
<keyword evidence="2" id="KW-0813">Transport</keyword>
<name>A0A4C1X7T0_EUMVA</name>
<protein>
    <submittedName>
        <fullName evidence="8">Synaptic vesicle glycoprotein 2B</fullName>
    </submittedName>
</protein>
<dbReference type="PANTHER" id="PTHR23511:SF35">
    <property type="entry name" value="MAJOR FACILITATOR SUPERFAMILY (MFS) PROFILE DOMAIN-CONTAINING PROTEIN"/>
    <property type="match status" value="1"/>
</dbReference>